<name>F3FMR3_PSESX</name>
<organism evidence="1 2">
    <name type="scientific">Pseudomonas syringae pv. japonica str. M301072</name>
    <dbReference type="NCBI Taxonomy" id="629262"/>
    <lineage>
        <taxon>Bacteria</taxon>
        <taxon>Pseudomonadati</taxon>
        <taxon>Pseudomonadota</taxon>
        <taxon>Gammaproteobacteria</taxon>
        <taxon>Pseudomonadales</taxon>
        <taxon>Pseudomonadaceae</taxon>
        <taxon>Pseudomonas</taxon>
        <taxon>Pseudomonas syringae</taxon>
    </lineage>
</organism>
<evidence type="ECO:0000313" key="2">
    <source>
        <dbReference type="Proteomes" id="UP000004471"/>
    </source>
</evidence>
<reference evidence="1 2" key="1">
    <citation type="journal article" date="2011" name="PLoS Pathog.">
        <title>Dynamic evolution of pathogenicity revealed by sequencing and comparative genomics of 19 Pseudomonas syringae isolates.</title>
        <authorList>
            <person name="Baltrus D.A."/>
            <person name="Nishimura M.T."/>
            <person name="Romanchuk A."/>
            <person name="Chang J.H."/>
            <person name="Mukhtar M.S."/>
            <person name="Cherkis K."/>
            <person name="Roach J."/>
            <person name="Grant S.R."/>
            <person name="Jones C.D."/>
            <person name="Dangl J.L."/>
        </authorList>
    </citation>
    <scope>NUCLEOTIDE SEQUENCE [LARGE SCALE GENOMIC DNA]</scope>
    <source>
        <strain evidence="2">M301072PT</strain>
    </source>
</reference>
<dbReference type="Proteomes" id="UP000004471">
    <property type="component" value="Unassembled WGS sequence"/>
</dbReference>
<proteinExistence type="predicted"/>
<dbReference type="AlphaFoldDB" id="F3FMR3"/>
<protein>
    <submittedName>
        <fullName evidence="1">Uncharacterized protein</fullName>
    </submittedName>
</protein>
<evidence type="ECO:0000313" key="1">
    <source>
        <dbReference type="EMBL" id="EGH31499.1"/>
    </source>
</evidence>
<gene>
    <name evidence="1" type="ORF">PSYJA_21987</name>
</gene>
<dbReference type="HOGENOM" id="CLU_3398040_0_0_6"/>
<comment type="caution">
    <text evidence="1">The sequence shown here is derived from an EMBL/GenBank/DDBJ whole genome shotgun (WGS) entry which is preliminary data.</text>
</comment>
<accession>F3FMR3</accession>
<sequence length="31" mass="3472">MGFGVIVALLLTRRQSSPDSRPPRLLPSLFF</sequence>
<dbReference type="EMBL" id="AEAH01000998">
    <property type="protein sequence ID" value="EGH31499.1"/>
    <property type="molecule type" value="Genomic_DNA"/>
</dbReference>